<dbReference type="Gene3D" id="4.10.220.110">
    <property type="match status" value="1"/>
</dbReference>
<reference evidence="2" key="1">
    <citation type="submission" date="2020-09" db="EMBL/GenBank/DDBJ databases">
        <title>Emerging polyconal dissemination of OXA-244-producing E. coli in France.</title>
        <authorList>
            <person name="Emeraud C."/>
            <person name="Girlich D."/>
            <person name="Bonnin R.A."/>
            <person name="Jousset A.B."/>
            <person name="Naas T."/>
            <person name="Dortet L."/>
        </authorList>
    </citation>
    <scope>NUCLEOTIDE SEQUENCE</scope>
    <source>
        <strain evidence="2">225E3</strain>
    </source>
</reference>
<proteinExistence type="predicted"/>
<feature type="non-terminal residue" evidence="2">
    <location>
        <position position="213"/>
    </location>
</feature>
<protein>
    <submittedName>
        <fullName evidence="2">Type VI secretion system tip protein VgrG</fullName>
    </submittedName>
</protein>
<dbReference type="PANTHER" id="PTHR32305:SF11">
    <property type="entry name" value="TYPE VI SECRETION SYSTEM SPIKE PROTEIN VGRG3"/>
    <property type="match status" value="1"/>
</dbReference>
<feature type="non-terminal residue" evidence="2">
    <location>
        <position position="1"/>
    </location>
</feature>
<dbReference type="PANTHER" id="PTHR32305">
    <property type="match status" value="1"/>
</dbReference>
<evidence type="ECO:0000313" key="2">
    <source>
        <dbReference type="EMBL" id="MBE0981620.1"/>
    </source>
</evidence>
<sequence>VLFSAQPEGDNPQPVLHSFRYSENVRTARQTQRDYSFKRPTYDQEHHLAGEALEHQDSSYERYDYPGRYKRSGAGRPFSESRLRGHRRDARVASVSGDDPRLIPGHAFALEGHPRADFNAWWRPVRVVHRGTQYAGQEEESADAPLGVSYDLRAELVPEDVEWRPAPLPRPRIDGPQIATVVGPAGEELHCAEWGRVKVQFPWDREGRHDEVS</sequence>
<dbReference type="Pfam" id="PF05954">
    <property type="entry name" value="Phage_GPD"/>
    <property type="match status" value="1"/>
</dbReference>
<evidence type="ECO:0000313" key="3">
    <source>
        <dbReference type="Proteomes" id="UP000640866"/>
    </source>
</evidence>
<dbReference type="EMBL" id="JACZOI010001118">
    <property type="protein sequence ID" value="MBE0981620.1"/>
    <property type="molecule type" value="Genomic_DNA"/>
</dbReference>
<dbReference type="AlphaFoldDB" id="A0AAP1WEY9"/>
<dbReference type="SUPFAM" id="SSF69279">
    <property type="entry name" value="Phage tail proteins"/>
    <property type="match status" value="1"/>
</dbReference>
<dbReference type="InterPro" id="IPR037026">
    <property type="entry name" value="Vgr_OB-fold_dom_sf"/>
</dbReference>
<dbReference type="Gene3D" id="2.40.50.230">
    <property type="entry name" value="Gp5 N-terminal domain"/>
    <property type="match status" value="1"/>
</dbReference>
<dbReference type="InterPro" id="IPR050708">
    <property type="entry name" value="T6SS_VgrG/RHS"/>
</dbReference>
<feature type="region of interest" description="Disordered" evidence="1">
    <location>
        <begin position="53"/>
        <end position="97"/>
    </location>
</feature>
<feature type="compositionally biased region" description="Basic and acidic residues" evidence="1">
    <location>
        <begin position="53"/>
        <end position="67"/>
    </location>
</feature>
<dbReference type="RefSeq" id="WP_252495955.1">
    <property type="nucleotide sequence ID" value="NZ_JACZOI010001118.1"/>
</dbReference>
<comment type="caution">
    <text evidence="2">The sequence shown here is derived from an EMBL/GenBank/DDBJ whole genome shotgun (WGS) entry which is preliminary data.</text>
</comment>
<name>A0AAP1WEY9_ECOLX</name>
<dbReference type="SUPFAM" id="SSF69255">
    <property type="entry name" value="gp5 N-terminal domain-like"/>
    <property type="match status" value="1"/>
</dbReference>
<accession>A0AAP1WEY9</accession>
<dbReference type="Gene3D" id="2.30.110.50">
    <property type="match status" value="1"/>
</dbReference>
<dbReference type="Proteomes" id="UP000640866">
    <property type="component" value="Unassembled WGS sequence"/>
</dbReference>
<organism evidence="2 3">
    <name type="scientific">Escherichia coli</name>
    <dbReference type="NCBI Taxonomy" id="562"/>
    <lineage>
        <taxon>Bacteria</taxon>
        <taxon>Pseudomonadati</taxon>
        <taxon>Pseudomonadota</taxon>
        <taxon>Gammaproteobacteria</taxon>
        <taxon>Enterobacterales</taxon>
        <taxon>Enterobacteriaceae</taxon>
        <taxon>Escherichia</taxon>
    </lineage>
</organism>
<evidence type="ECO:0000256" key="1">
    <source>
        <dbReference type="SAM" id="MobiDB-lite"/>
    </source>
</evidence>
<gene>
    <name evidence="2" type="ORF">IH772_32145</name>
</gene>